<dbReference type="InterPro" id="IPR036397">
    <property type="entry name" value="RNaseH_sf"/>
</dbReference>
<dbReference type="SUPFAM" id="SSF82708">
    <property type="entry name" value="R3H domain"/>
    <property type="match status" value="1"/>
</dbReference>
<evidence type="ECO:0000256" key="1">
    <source>
        <dbReference type="ARBA" id="ARBA00001663"/>
    </source>
</evidence>
<evidence type="ECO:0000259" key="16">
    <source>
        <dbReference type="PROSITE" id="PS51061"/>
    </source>
</evidence>
<dbReference type="OrthoDB" id="1432093at2759"/>
<protein>
    <recommendedName>
        <fullName evidence="6">Poly(A)-specific ribonuclease PARN</fullName>
        <ecNumber evidence="5">3.1.13.4</ecNumber>
    </recommendedName>
    <alternativeName>
        <fullName evidence="14">Polyadenylate-specific ribonuclease</fullName>
    </alternativeName>
</protein>
<feature type="region of interest" description="Disordered" evidence="15">
    <location>
        <begin position="527"/>
        <end position="616"/>
    </location>
</feature>
<dbReference type="InterPro" id="IPR035979">
    <property type="entry name" value="RBD_domain_sf"/>
</dbReference>
<name>A0A8S3ZPM1_9EUPU</name>
<dbReference type="AlphaFoldDB" id="A0A8S3ZPM1"/>
<evidence type="ECO:0000256" key="4">
    <source>
        <dbReference type="ARBA" id="ARBA00008372"/>
    </source>
</evidence>
<dbReference type="Pfam" id="PF04857">
    <property type="entry name" value="CAF1"/>
    <property type="match status" value="1"/>
</dbReference>
<dbReference type="InterPro" id="IPR012337">
    <property type="entry name" value="RNaseH-like_sf"/>
</dbReference>
<evidence type="ECO:0000256" key="2">
    <source>
        <dbReference type="ARBA" id="ARBA00004123"/>
    </source>
</evidence>
<evidence type="ECO:0000256" key="14">
    <source>
        <dbReference type="ARBA" id="ARBA00031923"/>
    </source>
</evidence>
<keyword evidence="13" id="KW-0539">Nucleus</keyword>
<dbReference type="EC" id="3.1.13.4" evidence="5"/>
<dbReference type="Gene3D" id="3.30.420.10">
    <property type="entry name" value="Ribonuclease H-like superfamily/Ribonuclease H"/>
    <property type="match status" value="2"/>
</dbReference>
<organism evidence="17 18">
    <name type="scientific">Candidula unifasciata</name>
    <dbReference type="NCBI Taxonomy" id="100452"/>
    <lineage>
        <taxon>Eukaryota</taxon>
        <taxon>Metazoa</taxon>
        <taxon>Spiralia</taxon>
        <taxon>Lophotrochozoa</taxon>
        <taxon>Mollusca</taxon>
        <taxon>Gastropoda</taxon>
        <taxon>Heterobranchia</taxon>
        <taxon>Euthyneura</taxon>
        <taxon>Panpulmonata</taxon>
        <taxon>Eupulmonata</taxon>
        <taxon>Stylommatophora</taxon>
        <taxon>Helicina</taxon>
        <taxon>Helicoidea</taxon>
        <taxon>Geomitridae</taxon>
        <taxon>Candidula</taxon>
    </lineage>
</organism>
<evidence type="ECO:0000256" key="8">
    <source>
        <dbReference type="ARBA" id="ARBA00022722"/>
    </source>
</evidence>
<evidence type="ECO:0000256" key="13">
    <source>
        <dbReference type="ARBA" id="ARBA00023242"/>
    </source>
</evidence>
<dbReference type="GO" id="GO:0003723">
    <property type="term" value="F:RNA binding"/>
    <property type="evidence" value="ECO:0007669"/>
    <property type="project" value="UniProtKB-KW"/>
</dbReference>
<dbReference type="Pfam" id="PF08675">
    <property type="entry name" value="RNA_bind"/>
    <property type="match status" value="1"/>
</dbReference>
<dbReference type="InterPro" id="IPR014789">
    <property type="entry name" value="PolyA-riboNase_RNA-binding"/>
</dbReference>
<proteinExistence type="inferred from homology"/>
<evidence type="ECO:0000256" key="15">
    <source>
        <dbReference type="SAM" id="MobiDB-lite"/>
    </source>
</evidence>
<dbReference type="Gene3D" id="3.30.70.330">
    <property type="match status" value="1"/>
</dbReference>
<feature type="domain" description="R3H" evidence="16">
    <location>
        <begin position="179"/>
        <end position="245"/>
    </location>
</feature>
<dbReference type="InterPro" id="IPR006941">
    <property type="entry name" value="RNase_CAF1"/>
</dbReference>
<evidence type="ECO:0000313" key="17">
    <source>
        <dbReference type="EMBL" id="CAG5129768.1"/>
    </source>
</evidence>
<dbReference type="PANTHER" id="PTHR15092:SF44">
    <property type="entry name" value="POLY(A)-SPECIFIC RIBONUCLEASE PARN"/>
    <property type="match status" value="1"/>
</dbReference>
<dbReference type="GO" id="GO:0005634">
    <property type="term" value="C:nucleus"/>
    <property type="evidence" value="ECO:0007669"/>
    <property type="project" value="UniProtKB-SubCell"/>
</dbReference>
<dbReference type="InterPro" id="IPR051181">
    <property type="entry name" value="CAF1_poly(A)_ribonucleases"/>
</dbReference>
<dbReference type="PROSITE" id="PS51061">
    <property type="entry name" value="R3H"/>
    <property type="match status" value="1"/>
</dbReference>
<dbReference type="SUPFAM" id="SSF53098">
    <property type="entry name" value="Ribonuclease H-like"/>
    <property type="match status" value="1"/>
</dbReference>
<dbReference type="InterPro" id="IPR034042">
    <property type="entry name" value="PARN_R3H"/>
</dbReference>
<dbReference type="PANTHER" id="PTHR15092">
    <property type="entry name" value="POLY A -SPECIFIC RIBONUCLEASE/TARGET OF EGR1, MEMBER 1"/>
    <property type="match status" value="1"/>
</dbReference>
<dbReference type="Proteomes" id="UP000678393">
    <property type="component" value="Unassembled WGS sequence"/>
</dbReference>
<keyword evidence="9" id="KW-0479">Metal-binding</keyword>
<dbReference type="SUPFAM" id="SSF54928">
    <property type="entry name" value="RNA-binding domain, RBD"/>
    <property type="match status" value="1"/>
</dbReference>
<accession>A0A8S3ZPM1</accession>
<keyword evidence="7" id="KW-0963">Cytoplasm</keyword>
<comment type="similarity">
    <text evidence="4">Belongs to the CAF1 family.</text>
</comment>
<keyword evidence="10" id="KW-0378">Hydrolase</keyword>
<dbReference type="GO" id="GO:0005737">
    <property type="term" value="C:cytoplasm"/>
    <property type="evidence" value="ECO:0007669"/>
    <property type="project" value="UniProtKB-SubCell"/>
</dbReference>
<evidence type="ECO:0000256" key="6">
    <source>
        <dbReference type="ARBA" id="ARBA00015918"/>
    </source>
</evidence>
<evidence type="ECO:0000256" key="12">
    <source>
        <dbReference type="ARBA" id="ARBA00022884"/>
    </source>
</evidence>
<comment type="subcellular location">
    <subcellularLocation>
        <location evidence="3">Cytoplasm</location>
    </subcellularLocation>
    <subcellularLocation>
        <location evidence="2">Nucleus</location>
    </subcellularLocation>
</comment>
<gene>
    <name evidence="17" type="ORF">CUNI_LOCUS15326</name>
</gene>
<keyword evidence="8" id="KW-0540">Nuclease</keyword>
<feature type="compositionally biased region" description="Polar residues" evidence="15">
    <location>
        <begin position="577"/>
        <end position="593"/>
    </location>
</feature>
<keyword evidence="18" id="KW-1185">Reference proteome</keyword>
<dbReference type="FunFam" id="3.30.420.10:FF:000035">
    <property type="entry name" value="Poly(A)-specific ribonuclease PARN"/>
    <property type="match status" value="1"/>
</dbReference>
<dbReference type="InterPro" id="IPR001374">
    <property type="entry name" value="R3H_dom"/>
</dbReference>
<dbReference type="InterPro" id="IPR012677">
    <property type="entry name" value="Nucleotide-bd_a/b_plait_sf"/>
</dbReference>
<dbReference type="GO" id="GO:1990432">
    <property type="term" value="P:siRNA 3'-end processing"/>
    <property type="evidence" value="ECO:0007669"/>
    <property type="project" value="TreeGrafter"/>
</dbReference>
<sequence length="616" mass="69879">MEITRHTFSEQLETVIKDINESAFIAIDGEFTGLDATASGHASHFDTPEERYNKIRQECSDFLLIQFGLCAFKADEEKRRYEAKPYNFYIFPTPLTRHAPDRRFLCQSSSIDFLCSQGFDFNKLFKEGIPFLIPDEENKLKAELERKHEEARKSGSGLLTSPYQGSAKKNYASIPEEQKPFLDNICEQIAEYLKGQDKEPLVIPPCNAFQRKLIYQTVEERFPDAHIETKTGEKKIRYMEVTRAKSPEEQQKLLKEKQNLEKMELDIQVGFTKVIRAITSSGKLVVGHNMFLDVFHILNNFHGTLPADLEEFKAVTKSVFPRLLDTKLMASTRPLQELISFSGLSDVLQTLQSPPFLPVQVDVAEGFERYHNGAGALHEAGYDALITGRCFATMVNYLGTLQNPPKEFTLPSSHIVEPFVNKLFLMRINDIPYLNLDGPDLRVNREHVFHVTFPKEWKPSDLHALFQPYGAVQISWLTETTAYVALHKKENASMALKALSQHVGSFHVISYAAHHLSKSTRFLSASSPAPLSSPSIPAKRKLKVNEADTVPRKAKRHSLTDEVSPYPVIPEEDESLNDSTTETVQHESCNSDLGQKMEDGETEKTKEKLFDESGTW</sequence>
<keyword evidence="12" id="KW-0694">RNA-binding</keyword>
<evidence type="ECO:0000256" key="9">
    <source>
        <dbReference type="ARBA" id="ARBA00022723"/>
    </source>
</evidence>
<dbReference type="InterPro" id="IPR036867">
    <property type="entry name" value="R3H_dom_sf"/>
</dbReference>
<evidence type="ECO:0000256" key="10">
    <source>
        <dbReference type="ARBA" id="ARBA00022801"/>
    </source>
</evidence>
<evidence type="ECO:0000256" key="5">
    <source>
        <dbReference type="ARBA" id="ARBA00012161"/>
    </source>
</evidence>
<dbReference type="GO" id="GO:0000289">
    <property type="term" value="P:nuclear-transcribed mRNA poly(A) tail shortening"/>
    <property type="evidence" value="ECO:0007669"/>
    <property type="project" value="TreeGrafter"/>
</dbReference>
<dbReference type="CDD" id="cd12428">
    <property type="entry name" value="RRM_PARN"/>
    <property type="match status" value="1"/>
</dbReference>
<feature type="compositionally biased region" description="Basic and acidic residues" evidence="15">
    <location>
        <begin position="595"/>
        <end position="616"/>
    </location>
</feature>
<dbReference type="CDD" id="cd02637">
    <property type="entry name" value="R3H_PARN"/>
    <property type="match status" value="1"/>
</dbReference>
<comment type="catalytic activity">
    <reaction evidence="1">
        <text>Exonucleolytic cleavage of poly(A) to 5'-AMP.</text>
        <dbReference type="EC" id="3.1.13.4"/>
    </reaction>
</comment>
<dbReference type="GO" id="GO:0046872">
    <property type="term" value="F:metal ion binding"/>
    <property type="evidence" value="ECO:0007669"/>
    <property type="project" value="UniProtKB-KW"/>
</dbReference>
<comment type="caution">
    <text evidence="17">The sequence shown here is derived from an EMBL/GenBank/DDBJ whole genome shotgun (WGS) entry which is preliminary data.</text>
</comment>
<keyword evidence="11" id="KW-0269">Exonuclease</keyword>
<evidence type="ECO:0000256" key="11">
    <source>
        <dbReference type="ARBA" id="ARBA00022839"/>
    </source>
</evidence>
<dbReference type="GO" id="GO:1990431">
    <property type="term" value="P:priRNA 3'-end processing"/>
    <property type="evidence" value="ECO:0007669"/>
    <property type="project" value="TreeGrafter"/>
</dbReference>
<dbReference type="GO" id="GO:0004535">
    <property type="term" value="F:poly(A)-specific ribonuclease activity"/>
    <property type="evidence" value="ECO:0007669"/>
    <property type="project" value="UniProtKB-EC"/>
</dbReference>
<evidence type="ECO:0000256" key="7">
    <source>
        <dbReference type="ARBA" id="ARBA00022490"/>
    </source>
</evidence>
<dbReference type="EMBL" id="CAJHNH020003668">
    <property type="protein sequence ID" value="CAG5129768.1"/>
    <property type="molecule type" value="Genomic_DNA"/>
</dbReference>
<reference evidence="17" key="1">
    <citation type="submission" date="2021-04" db="EMBL/GenBank/DDBJ databases">
        <authorList>
            <consortium name="Molecular Ecology Group"/>
        </authorList>
    </citation>
    <scope>NUCLEOTIDE SEQUENCE</scope>
</reference>
<evidence type="ECO:0000256" key="3">
    <source>
        <dbReference type="ARBA" id="ARBA00004496"/>
    </source>
</evidence>
<evidence type="ECO:0000313" key="18">
    <source>
        <dbReference type="Proteomes" id="UP000678393"/>
    </source>
</evidence>